<reference evidence="1" key="1">
    <citation type="submission" date="2014-11" db="EMBL/GenBank/DDBJ databases">
        <authorList>
            <person name="Amaro Gonzalez C."/>
        </authorList>
    </citation>
    <scope>NUCLEOTIDE SEQUENCE</scope>
</reference>
<sequence length="50" mass="5440">MLCPCPVWVSSVYCSFLPQSKDRQVRVIGDSKLPIGMSVGVNGLCVPCNR</sequence>
<name>A0A0E9TVQ9_ANGAN</name>
<organism evidence="1">
    <name type="scientific">Anguilla anguilla</name>
    <name type="common">European freshwater eel</name>
    <name type="synonym">Muraena anguilla</name>
    <dbReference type="NCBI Taxonomy" id="7936"/>
    <lineage>
        <taxon>Eukaryota</taxon>
        <taxon>Metazoa</taxon>
        <taxon>Chordata</taxon>
        <taxon>Craniata</taxon>
        <taxon>Vertebrata</taxon>
        <taxon>Euteleostomi</taxon>
        <taxon>Actinopterygii</taxon>
        <taxon>Neopterygii</taxon>
        <taxon>Teleostei</taxon>
        <taxon>Anguilliformes</taxon>
        <taxon>Anguillidae</taxon>
        <taxon>Anguilla</taxon>
    </lineage>
</organism>
<accession>A0A0E9TVQ9</accession>
<proteinExistence type="predicted"/>
<protein>
    <submittedName>
        <fullName evidence="1">Uncharacterized protein</fullName>
    </submittedName>
</protein>
<reference evidence="1" key="2">
    <citation type="journal article" date="2015" name="Fish Shellfish Immunol.">
        <title>Early steps in the European eel (Anguilla anguilla)-Vibrio vulnificus interaction in the gills: Role of the RtxA13 toxin.</title>
        <authorList>
            <person name="Callol A."/>
            <person name="Pajuelo D."/>
            <person name="Ebbesson L."/>
            <person name="Teles M."/>
            <person name="MacKenzie S."/>
            <person name="Amaro C."/>
        </authorList>
    </citation>
    <scope>NUCLEOTIDE SEQUENCE</scope>
</reference>
<dbReference type="AlphaFoldDB" id="A0A0E9TVQ9"/>
<evidence type="ECO:0000313" key="1">
    <source>
        <dbReference type="EMBL" id="JAH56793.1"/>
    </source>
</evidence>
<dbReference type="EMBL" id="GBXM01051784">
    <property type="protein sequence ID" value="JAH56793.1"/>
    <property type="molecule type" value="Transcribed_RNA"/>
</dbReference>